<dbReference type="RefSeq" id="WP_109930279.1">
    <property type="nucleotide sequence ID" value="NZ_QGNY01000004.1"/>
</dbReference>
<dbReference type="CDD" id="cd17574">
    <property type="entry name" value="REC_OmpR"/>
    <property type="match status" value="1"/>
</dbReference>
<dbReference type="EMBL" id="QGNY01000004">
    <property type="protein sequence ID" value="PWS31422.1"/>
    <property type="molecule type" value="Genomic_DNA"/>
</dbReference>
<feature type="domain" description="Response regulatory" evidence="3">
    <location>
        <begin position="4"/>
        <end position="118"/>
    </location>
</feature>
<sequence>MAKHIMIVEDNDEIREMLEFLLNSEKYTVRSFADAASFRDQISKVRPDALIFDVMLPDGNGLDLCKELRADPATVHLPVIIMSASGDLSDLSKECQADDFISKPFDIYDFVCRVKKQMVG</sequence>
<dbReference type="SUPFAM" id="SSF52172">
    <property type="entry name" value="CheY-like"/>
    <property type="match status" value="1"/>
</dbReference>
<dbReference type="PANTHER" id="PTHR44591">
    <property type="entry name" value="STRESS RESPONSE REGULATOR PROTEIN 1"/>
    <property type="match status" value="1"/>
</dbReference>
<dbReference type="InterPro" id="IPR011006">
    <property type="entry name" value="CheY-like_superfamily"/>
</dbReference>
<dbReference type="OrthoDB" id="5432534at2"/>
<evidence type="ECO:0000256" key="1">
    <source>
        <dbReference type="ARBA" id="ARBA00022553"/>
    </source>
</evidence>
<organism evidence="4 5">
    <name type="scientific">Pedobacter paludis</name>
    <dbReference type="NCBI Taxonomy" id="2203212"/>
    <lineage>
        <taxon>Bacteria</taxon>
        <taxon>Pseudomonadati</taxon>
        <taxon>Bacteroidota</taxon>
        <taxon>Sphingobacteriia</taxon>
        <taxon>Sphingobacteriales</taxon>
        <taxon>Sphingobacteriaceae</taxon>
        <taxon>Pedobacter</taxon>
    </lineage>
</organism>
<reference evidence="5" key="1">
    <citation type="submission" date="2018-05" db="EMBL/GenBank/DDBJ databases">
        <title>Pedobacter paludis sp. nov., isolated from wetland soil.</title>
        <authorList>
            <person name="Zhang Y."/>
        </authorList>
    </citation>
    <scope>NUCLEOTIDE SEQUENCE [LARGE SCALE GENOMIC DNA]</scope>
    <source>
        <strain evidence="5">R-8</strain>
    </source>
</reference>
<protein>
    <submittedName>
        <fullName evidence="4">Response regulator</fullName>
    </submittedName>
</protein>
<proteinExistence type="predicted"/>
<comment type="caution">
    <text evidence="4">The sequence shown here is derived from an EMBL/GenBank/DDBJ whole genome shotgun (WGS) entry which is preliminary data.</text>
</comment>
<keyword evidence="5" id="KW-1185">Reference proteome</keyword>
<keyword evidence="1 2" id="KW-0597">Phosphoprotein</keyword>
<dbReference type="InterPro" id="IPR001789">
    <property type="entry name" value="Sig_transdc_resp-reg_receiver"/>
</dbReference>
<dbReference type="SMART" id="SM00448">
    <property type="entry name" value="REC"/>
    <property type="match status" value="1"/>
</dbReference>
<feature type="modified residue" description="4-aspartylphosphate" evidence="2">
    <location>
        <position position="53"/>
    </location>
</feature>
<name>A0A317EYD7_9SPHI</name>
<evidence type="ECO:0000256" key="2">
    <source>
        <dbReference type="PROSITE-ProRule" id="PRU00169"/>
    </source>
</evidence>
<evidence type="ECO:0000313" key="4">
    <source>
        <dbReference type="EMBL" id="PWS31422.1"/>
    </source>
</evidence>
<evidence type="ECO:0000259" key="3">
    <source>
        <dbReference type="PROSITE" id="PS50110"/>
    </source>
</evidence>
<dbReference type="Gene3D" id="3.40.50.2300">
    <property type="match status" value="1"/>
</dbReference>
<dbReference type="InterPro" id="IPR050595">
    <property type="entry name" value="Bact_response_regulator"/>
</dbReference>
<dbReference type="PANTHER" id="PTHR44591:SF3">
    <property type="entry name" value="RESPONSE REGULATORY DOMAIN-CONTAINING PROTEIN"/>
    <property type="match status" value="1"/>
</dbReference>
<gene>
    <name evidence="4" type="ORF">DF947_12540</name>
</gene>
<dbReference type="GO" id="GO:0000160">
    <property type="term" value="P:phosphorelay signal transduction system"/>
    <property type="evidence" value="ECO:0007669"/>
    <property type="project" value="InterPro"/>
</dbReference>
<accession>A0A317EYD7</accession>
<dbReference type="PROSITE" id="PS50110">
    <property type="entry name" value="RESPONSE_REGULATORY"/>
    <property type="match status" value="1"/>
</dbReference>
<dbReference type="Pfam" id="PF00072">
    <property type="entry name" value="Response_reg"/>
    <property type="match status" value="1"/>
</dbReference>
<evidence type="ECO:0000313" key="5">
    <source>
        <dbReference type="Proteomes" id="UP000245391"/>
    </source>
</evidence>
<dbReference type="AlphaFoldDB" id="A0A317EYD7"/>
<dbReference type="Proteomes" id="UP000245391">
    <property type="component" value="Unassembled WGS sequence"/>
</dbReference>